<gene>
    <name evidence="3" type="ORF">V3H18_02955</name>
</gene>
<keyword evidence="2" id="KW-0472">Membrane</keyword>
<feature type="coiled-coil region" evidence="1">
    <location>
        <begin position="200"/>
        <end position="257"/>
    </location>
</feature>
<dbReference type="PANTHER" id="PTHR32309:SF13">
    <property type="entry name" value="FERRIC ENTEROBACTIN TRANSPORT PROTEIN FEPE"/>
    <property type="match status" value="1"/>
</dbReference>
<sequence>MSIFGRKPARLGADRDDKAAARDSWRESLSRRPVRAVWLFLRRNLARMAAVAVAVSLAAFAVALFVFNKYSATAVVMIDPRAGKDAQIDAGAIESLAQIARSEAFLGALVDGLDLTRDGYFGGSGAAEPLQRLATIEKLRTNLSVARRDATYVIEATASAPSPGLAARIANAAARKILDEATPSRLGVSATTAQPMESRLPEARENATRAEQAAEQLRTRLKLADAAQGFSLVEERISELNRQLALASARTAEARARYELLRRAGDADVSLQAAQSAPLDALRAEYARLSRQAAGRAAVLGPRHPEVLRLKAQLADARREVAAENKRALASVRFAYLEAEQGEAALAEELKKARAESAELGPELMKLEELENESKAARDAYGELRERARAKDLDASAIRIVSPALPPLRTTTPPLTLAAGSAALGLLAGLAYATLRERRRDTLNTAAAAERFGGAETLGFIPLIEDSGQEGDKPQKPDLSPWLAELCAELAPNEAGDEGSVLLVASARRGEGRTTVAANLAAYLSQGGDRVLLIEADRPARQTKPRLGLLDILQSGEDLERAFVDPPDASYTFLPFGGRALKRPYAIGGLMSGVTMRALLKLARQWFDLIVIDGPPALEAPYAPLLAARADHVVFLIEWDKTRAEDAEAALQRLDLHDAAAILYNKTDAARLPLYEGRRSYLSEVNFGEAA</sequence>
<keyword evidence="2" id="KW-0812">Transmembrane</keyword>
<accession>A0ABU7XDM0</accession>
<reference evidence="3 4" key="1">
    <citation type="submission" date="2024-02" db="EMBL/GenBank/DDBJ databases">
        <authorList>
            <person name="Grouzdev D."/>
        </authorList>
    </citation>
    <scope>NUCLEOTIDE SEQUENCE [LARGE SCALE GENOMIC DNA]</scope>
    <source>
        <strain evidence="3 4">9N</strain>
    </source>
</reference>
<keyword evidence="1" id="KW-0175">Coiled coil</keyword>
<keyword evidence="4" id="KW-1185">Reference proteome</keyword>
<dbReference type="InterPro" id="IPR050445">
    <property type="entry name" value="Bact_polysacc_biosynth/exp"/>
</dbReference>
<protein>
    <recommendedName>
        <fullName evidence="5">Lipopolysaccharide biosynthesis protein</fullName>
    </recommendedName>
</protein>
<evidence type="ECO:0008006" key="5">
    <source>
        <dbReference type="Google" id="ProtNLM"/>
    </source>
</evidence>
<keyword evidence="2" id="KW-1133">Transmembrane helix</keyword>
<feature type="transmembrane region" description="Helical" evidence="2">
    <location>
        <begin position="45"/>
        <end position="67"/>
    </location>
</feature>
<evidence type="ECO:0000256" key="1">
    <source>
        <dbReference type="SAM" id="Coils"/>
    </source>
</evidence>
<dbReference type="SUPFAM" id="SSF52540">
    <property type="entry name" value="P-loop containing nucleoside triphosphate hydrolases"/>
    <property type="match status" value="1"/>
</dbReference>
<dbReference type="InterPro" id="IPR027417">
    <property type="entry name" value="P-loop_NTPase"/>
</dbReference>
<dbReference type="EMBL" id="JAZHYN010000005">
    <property type="protein sequence ID" value="MEF3365488.1"/>
    <property type="molecule type" value="Genomic_DNA"/>
</dbReference>
<dbReference type="PANTHER" id="PTHR32309">
    <property type="entry name" value="TYROSINE-PROTEIN KINASE"/>
    <property type="match status" value="1"/>
</dbReference>
<proteinExistence type="predicted"/>
<comment type="caution">
    <text evidence="3">The sequence shown here is derived from an EMBL/GenBank/DDBJ whole genome shotgun (WGS) entry which is preliminary data.</text>
</comment>
<evidence type="ECO:0000313" key="3">
    <source>
        <dbReference type="EMBL" id="MEF3365488.1"/>
    </source>
</evidence>
<evidence type="ECO:0000256" key="2">
    <source>
        <dbReference type="SAM" id="Phobius"/>
    </source>
</evidence>
<dbReference type="Proteomes" id="UP001350748">
    <property type="component" value="Unassembled WGS sequence"/>
</dbReference>
<dbReference type="RefSeq" id="WP_332080394.1">
    <property type="nucleotide sequence ID" value="NZ_JAZHYN010000005.1"/>
</dbReference>
<dbReference type="Gene3D" id="3.40.50.300">
    <property type="entry name" value="P-loop containing nucleotide triphosphate hydrolases"/>
    <property type="match status" value="1"/>
</dbReference>
<organism evidence="3 4">
    <name type="scientific">Methylocystis borbori</name>
    <dbReference type="NCBI Taxonomy" id="3118750"/>
    <lineage>
        <taxon>Bacteria</taxon>
        <taxon>Pseudomonadati</taxon>
        <taxon>Pseudomonadota</taxon>
        <taxon>Alphaproteobacteria</taxon>
        <taxon>Hyphomicrobiales</taxon>
        <taxon>Methylocystaceae</taxon>
        <taxon>Methylocystis</taxon>
    </lineage>
</organism>
<feature type="coiled-coil region" evidence="1">
    <location>
        <begin position="307"/>
        <end position="387"/>
    </location>
</feature>
<evidence type="ECO:0000313" key="4">
    <source>
        <dbReference type="Proteomes" id="UP001350748"/>
    </source>
</evidence>
<name>A0ABU7XDM0_9HYPH</name>